<dbReference type="AlphaFoldDB" id="A0A1E7DSF1"/>
<sequence length="134" mass="15578">MWKEFFSSIGIDSVKVDTILEKQTAAPGETVKGRILLEGGQADEPIEKIQVLLYLQYEEVQEYSDFSWHDKHIEEVNIELNRNIKSGEKETIPFSIKLPENSPKTNDKHKWYIRTKVFVDQAVDPEDEDQIIVQ</sequence>
<dbReference type="PANTHER" id="PTHR40053:SF1">
    <property type="entry name" value="SPORULATION-CONTROL PROTEIN SPO0M"/>
    <property type="match status" value="1"/>
</dbReference>
<dbReference type="PANTHER" id="PTHR40053">
    <property type="entry name" value="SPORULATION-CONTROL PROTEIN SPO0M"/>
    <property type="match status" value="1"/>
</dbReference>
<dbReference type="Proteomes" id="UP000095658">
    <property type="component" value="Unassembled WGS sequence"/>
</dbReference>
<dbReference type="InterPro" id="IPR009776">
    <property type="entry name" value="Spore_0_M"/>
</dbReference>
<comment type="caution">
    <text evidence="1">The sequence shown here is derived from an EMBL/GenBank/DDBJ whole genome shotgun (WGS) entry which is preliminary data.</text>
</comment>
<evidence type="ECO:0000313" key="2">
    <source>
        <dbReference type="Proteomes" id="UP000095658"/>
    </source>
</evidence>
<evidence type="ECO:0000313" key="1">
    <source>
        <dbReference type="EMBL" id="OES45608.1"/>
    </source>
</evidence>
<gene>
    <name evidence="1" type="ORF">BA724_02010</name>
</gene>
<accession>A0A1E7DSF1</accession>
<dbReference type="STRING" id="1714016.BA724_02010"/>
<proteinExistence type="predicted"/>
<evidence type="ECO:0008006" key="3">
    <source>
        <dbReference type="Google" id="ProtNLM"/>
    </source>
</evidence>
<dbReference type="RefSeq" id="WP_069937605.1">
    <property type="nucleotide sequence ID" value="NZ_MAMP01000012.1"/>
</dbReference>
<name>A0A1E7DSF1_9BACI</name>
<protein>
    <recommendedName>
        <fullName evidence="3">Stage 0 sporulation protein M</fullName>
    </recommendedName>
</protein>
<reference evidence="1 2" key="1">
    <citation type="submission" date="2016-06" db="EMBL/GenBank/DDBJ databases">
        <title>Domibacillus iocasae genome sequencing.</title>
        <authorList>
            <person name="Verma A."/>
            <person name="Pal Y."/>
            <person name="Ojha A.K."/>
            <person name="Krishnamurthi S."/>
        </authorList>
    </citation>
    <scope>NUCLEOTIDE SEQUENCE [LARGE SCALE GENOMIC DNA]</scope>
    <source>
        <strain evidence="1 2">DSM 29979</strain>
    </source>
</reference>
<keyword evidence="2" id="KW-1185">Reference proteome</keyword>
<dbReference type="EMBL" id="MAMP01000012">
    <property type="protein sequence ID" value="OES45608.1"/>
    <property type="molecule type" value="Genomic_DNA"/>
</dbReference>
<organism evidence="1 2">
    <name type="scientific">Domibacillus iocasae</name>
    <dbReference type="NCBI Taxonomy" id="1714016"/>
    <lineage>
        <taxon>Bacteria</taxon>
        <taxon>Bacillati</taxon>
        <taxon>Bacillota</taxon>
        <taxon>Bacilli</taxon>
        <taxon>Bacillales</taxon>
        <taxon>Bacillaceae</taxon>
        <taxon>Domibacillus</taxon>
    </lineage>
</organism>
<dbReference type="OrthoDB" id="2402463at2"/>
<dbReference type="Pfam" id="PF07070">
    <property type="entry name" value="Spo0M"/>
    <property type="match status" value="1"/>
</dbReference>